<name>A0A3E2TJY2_9FIRM</name>
<gene>
    <name evidence="3" type="ORF">DXA39_03460</name>
</gene>
<proteinExistence type="predicted"/>
<accession>A0A3E2TJY2</accession>
<evidence type="ECO:0000256" key="2">
    <source>
        <dbReference type="SAM" id="Phobius"/>
    </source>
</evidence>
<sequence>MAERIPKKQVSKNNNKNRRKLKVRENPKYSRKYAIKMQEKRDRKMRIILSFFALAIIVTLGIFTFNKRNELMTKRNEYNELVTESISTELKRDRLKAKLENAVDINRIQRYAIEELGMVYDKAKEERIEFDGN</sequence>
<feature type="transmembrane region" description="Helical" evidence="2">
    <location>
        <begin position="47"/>
        <end position="65"/>
    </location>
</feature>
<protein>
    <recommendedName>
        <fullName evidence="5">Cell division protein FtsL</fullName>
    </recommendedName>
</protein>
<dbReference type="OrthoDB" id="1692822at2"/>
<evidence type="ECO:0000256" key="1">
    <source>
        <dbReference type="SAM" id="MobiDB-lite"/>
    </source>
</evidence>
<evidence type="ECO:0000313" key="3">
    <source>
        <dbReference type="EMBL" id="RGB77285.1"/>
    </source>
</evidence>
<organism evidence="3 4">
    <name type="scientific">Anaerococcus nagyae</name>
    <dbReference type="NCBI Taxonomy" id="1755241"/>
    <lineage>
        <taxon>Bacteria</taxon>
        <taxon>Bacillati</taxon>
        <taxon>Bacillota</taxon>
        <taxon>Tissierellia</taxon>
        <taxon>Tissierellales</taxon>
        <taxon>Peptoniphilaceae</taxon>
        <taxon>Anaerococcus</taxon>
    </lineage>
</organism>
<keyword evidence="4" id="KW-1185">Reference proteome</keyword>
<comment type="caution">
    <text evidence="3">The sequence shown here is derived from an EMBL/GenBank/DDBJ whole genome shotgun (WGS) entry which is preliminary data.</text>
</comment>
<feature type="compositionally biased region" description="Basic residues" evidence="1">
    <location>
        <begin position="7"/>
        <end position="22"/>
    </location>
</feature>
<dbReference type="EMBL" id="QVEU01000002">
    <property type="protein sequence ID" value="RGB77285.1"/>
    <property type="molecule type" value="Genomic_DNA"/>
</dbReference>
<feature type="region of interest" description="Disordered" evidence="1">
    <location>
        <begin position="1"/>
        <end position="25"/>
    </location>
</feature>
<keyword evidence="2" id="KW-0812">Transmembrane</keyword>
<reference evidence="3 4" key="1">
    <citation type="submission" date="2018-08" db="EMBL/GenBank/DDBJ databases">
        <title>A genome reference for cultivated species of the human gut microbiota.</title>
        <authorList>
            <person name="Zou Y."/>
            <person name="Xue W."/>
            <person name="Luo G."/>
        </authorList>
    </citation>
    <scope>NUCLEOTIDE SEQUENCE [LARGE SCALE GENOMIC DNA]</scope>
    <source>
        <strain evidence="3 4">OF01-3</strain>
    </source>
</reference>
<evidence type="ECO:0000313" key="4">
    <source>
        <dbReference type="Proteomes" id="UP000261011"/>
    </source>
</evidence>
<evidence type="ECO:0008006" key="5">
    <source>
        <dbReference type="Google" id="ProtNLM"/>
    </source>
</evidence>
<dbReference type="RefSeq" id="WP_117521020.1">
    <property type="nucleotide sequence ID" value="NZ_AP031484.1"/>
</dbReference>
<dbReference type="Proteomes" id="UP000261011">
    <property type="component" value="Unassembled WGS sequence"/>
</dbReference>
<keyword evidence="2" id="KW-1133">Transmembrane helix</keyword>
<dbReference type="AlphaFoldDB" id="A0A3E2TJY2"/>
<keyword evidence="2" id="KW-0472">Membrane</keyword>